<dbReference type="SUPFAM" id="SSF52540">
    <property type="entry name" value="P-loop containing nucleoside triphosphate hydrolases"/>
    <property type="match status" value="1"/>
</dbReference>
<dbReference type="AlphaFoldDB" id="A0A1E7EZA1"/>
<dbReference type="EMBL" id="KV784368">
    <property type="protein sequence ID" value="OEU11328.1"/>
    <property type="molecule type" value="Genomic_DNA"/>
</dbReference>
<evidence type="ECO:0000313" key="6">
    <source>
        <dbReference type="Proteomes" id="UP000095751"/>
    </source>
</evidence>
<accession>A0A1E7EZA1</accession>
<dbReference type="OrthoDB" id="422565at2759"/>
<feature type="compositionally biased region" description="Basic and acidic residues" evidence="3">
    <location>
        <begin position="625"/>
        <end position="634"/>
    </location>
</feature>
<dbReference type="GO" id="GO:0016887">
    <property type="term" value="F:ATP hydrolysis activity"/>
    <property type="evidence" value="ECO:0007669"/>
    <property type="project" value="InterPro"/>
</dbReference>
<dbReference type="KEGG" id="fcy:FRACYDRAFT_245638"/>
<dbReference type="InParanoid" id="A0A1E7EZA1"/>
<dbReference type="InterPro" id="IPR027417">
    <property type="entry name" value="P-loop_NTPase"/>
</dbReference>
<protein>
    <submittedName>
        <fullName evidence="5">p-loop containing nucleoside triphosphate hydrolase protein</fullName>
    </submittedName>
</protein>
<dbReference type="InterPro" id="IPR050130">
    <property type="entry name" value="ClpA_ClpB"/>
</dbReference>
<keyword evidence="1" id="KW-0547">Nucleotide-binding</keyword>
<dbReference type="PRINTS" id="PR00300">
    <property type="entry name" value="CLPPROTEASEA"/>
</dbReference>
<evidence type="ECO:0000259" key="4">
    <source>
        <dbReference type="Pfam" id="PF07724"/>
    </source>
</evidence>
<dbReference type="Pfam" id="PF07724">
    <property type="entry name" value="AAA_2"/>
    <property type="match status" value="1"/>
</dbReference>
<dbReference type="GO" id="GO:0034605">
    <property type="term" value="P:cellular response to heat"/>
    <property type="evidence" value="ECO:0007669"/>
    <property type="project" value="TreeGrafter"/>
</dbReference>
<dbReference type="InterPro" id="IPR001270">
    <property type="entry name" value="ClpA/B"/>
</dbReference>
<reference evidence="5 6" key="1">
    <citation type="submission" date="2016-09" db="EMBL/GenBank/DDBJ databases">
        <title>Extensive genetic diversity and differential bi-allelic expression allows diatom success in the polar Southern Ocean.</title>
        <authorList>
            <consortium name="DOE Joint Genome Institute"/>
            <person name="Mock T."/>
            <person name="Otillar R.P."/>
            <person name="Strauss J."/>
            <person name="Dupont C."/>
            <person name="Frickenhaus S."/>
            <person name="Maumus F."/>
            <person name="Mcmullan M."/>
            <person name="Sanges R."/>
            <person name="Schmutz J."/>
            <person name="Toseland A."/>
            <person name="Valas R."/>
            <person name="Veluchamy A."/>
            <person name="Ward B.J."/>
            <person name="Allen A."/>
            <person name="Barry K."/>
            <person name="Falciatore A."/>
            <person name="Ferrante M."/>
            <person name="Fortunato A.E."/>
            <person name="Gloeckner G."/>
            <person name="Gruber A."/>
            <person name="Hipkin R."/>
            <person name="Janech M."/>
            <person name="Kroth P."/>
            <person name="Leese F."/>
            <person name="Lindquist E."/>
            <person name="Lyon B.R."/>
            <person name="Martin J."/>
            <person name="Mayer C."/>
            <person name="Parker M."/>
            <person name="Quesneville H."/>
            <person name="Raymond J."/>
            <person name="Uhlig C."/>
            <person name="Valentin K.U."/>
            <person name="Worden A.Z."/>
            <person name="Armbrust E.V."/>
            <person name="Bowler C."/>
            <person name="Green B."/>
            <person name="Moulton V."/>
            <person name="Van Oosterhout C."/>
            <person name="Grigoriev I."/>
        </authorList>
    </citation>
    <scope>NUCLEOTIDE SEQUENCE [LARGE SCALE GENOMIC DNA]</scope>
    <source>
        <strain evidence="5 6">CCMP1102</strain>
    </source>
</reference>
<name>A0A1E7EZA1_9STRA</name>
<keyword evidence="5" id="KW-0378">Hydrolase</keyword>
<proteinExistence type="predicted"/>
<evidence type="ECO:0000313" key="5">
    <source>
        <dbReference type="EMBL" id="OEU11328.1"/>
    </source>
</evidence>
<dbReference type="PANTHER" id="PTHR11638">
    <property type="entry name" value="ATP-DEPENDENT CLP PROTEASE"/>
    <property type="match status" value="1"/>
</dbReference>
<organism evidence="5 6">
    <name type="scientific">Fragilariopsis cylindrus CCMP1102</name>
    <dbReference type="NCBI Taxonomy" id="635003"/>
    <lineage>
        <taxon>Eukaryota</taxon>
        <taxon>Sar</taxon>
        <taxon>Stramenopiles</taxon>
        <taxon>Ochrophyta</taxon>
        <taxon>Bacillariophyta</taxon>
        <taxon>Bacillariophyceae</taxon>
        <taxon>Bacillariophycidae</taxon>
        <taxon>Bacillariales</taxon>
        <taxon>Bacillariaceae</taxon>
        <taxon>Fragilariopsis</taxon>
    </lineage>
</organism>
<sequence length="634" mass="72859">MIPQTYLILASRTQTLHFGQHVIFPCPKVPFRNRLQQLQKKELDHGFNTQIPSTYTYGQNTPTILGTFALLVAWWDGEQQNRHQMAQNAHVAKTYAESQDSVHHKFDDYIRKRLDRLNRGHVIKELEDRRLGNITNKSKLHDKLYVLAMRGRGRDIGTDKDWTLYQNQEGYTHLEELLIYQPPKWRIQAREYVYLYGYIADQHTNPTNKGMRCHSFVLRLDDGVEKEYEVTMDTPIRVFFFHPDLSRLDRYDPLQFLLAYVPHDNREPFDPLFRLFNDLGIDKQVEELFRLKISPFDYFIEFRKHIVSYPMKGLKAIGEKAKVYRLPLIAELNFSRIVGQRFAKDIIIKKVIVHLKRRNNRRGLATSSSGPLSMVFAGPSGNGKTELAQELATLLNKPNDNNAFLKIDCGKLSTATELFGLAGAYQGSEQGSTLNNFIVSMSREPDKIGVVLLDEFDKVKKEVVTGLYQVLDRDKGEWTNKQLGDGSQTICLEDTYPFTEAFIGRISSFVPFLPLSSVVNPVKNVIECEMMTIAKNLIEREEANKEGKVKWSLDPKKKDSIAKLKVVEELIGEELDIQCLRNDGRISEGSTIHFSINEAVGRLAIRAIGHNDDRTDTSVDEEEEGKQHDEDFLS</sequence>
<keyword evidence="6" id="KW-1185">Reference proteome</keyword>
<dbReference type="Gene3D" id="3.40.50.300">
    <property type="entry name" value="P-loop containing nucleotide triphosphate hydrolases"/>
    <property type="match status" value="1"/>
</dbReference>
<dbReference type="InterPro" id="IPR003959">
    <property type="entry name" value="ATPase_AAA_core"/>
</dbReference>
<evidence type="ECO:0000256" key="1">
    <source>
        <dbReference type="ARBA" id="ARBA00022741"/>
    </source>
</evidence>
<gene>
    <name evidence="5" type="ORF">FRACYDRAFT_245638</name>
</gene>
<feature type="region of interest" description="Disordered" evidence="3">
    <location>
        <begin position="613"/>
        <end position="634"/>
    </location>
</feature>
<dbReference type="Proteomes" id="UP000095751">
    <property type="component" value="Unassembled WGS sequence"/>
</dbReference>
<feature type="domain" description="ATPase AAA-type core" evidence="4">
    <location>
        <begin position="373"/>
        <end position="473"/>
    </location>
</feature>
<evidence type="ECO:0000256" key="2">
    <source>
        <dbReference type="ARBA" id="ARBA00022840"/>
    </source>
</evidence>
<keyword evidence="2" id="KW-0067">ATP-binding</keyword>
<dbReference type="PANTHER" id="PTHR11638:SF18">
    <property type="entry name" value="HEAT SHOCK PROTEIN 104"/>
    <property type="match status" value="1"/>
</dbReference>
<evidence type="ECO:0000256" key="3">
    <source>
        <dbReference type="SAM" id="MobiDB-lite"/>
    </source>
</evidence>
<dbReference type="GO" id="GO:0005524">
    <property type="term" value="F:ATP binding"/>
    <property type="evidence" value="ECO:0007669"/>
    <property type="project" value="UniProtKB-KW"/>
</dbReference>
<dbReference type="GO" id="GO:0005737">
    <property type="term" value="C:cytoplasm"/>
    <property type="evidence" value="ECO:0007669"/>
    <property type="project" value="TreeGrafter"/>
</dbReference>